<feature type="transmembrane region" description="Helical" evidence="8">
    <location>
        <begin position="226"/>
        <end position="245"/>
    </location>
</feature>
<feature type="transmembrane region" description="Helical" evidence="8">
    <location>
        <begin position="75"/>
        <end position="99"/>
    </location>
</feature>
<keyword evidence="6 8" id="KW-0472">Membrane</keyword>
<keyword evidence="4 8" id="KW-0812">Transmembrane</keyword>
<dbReference type="EMBL" id="MBFR01000005">
    <property type="protein sequence ID" value="PVU97921.1"/>
    <property type="molecule type" value="Genomic_DNA"/>
</dbReference>
<dbReference type="AlphaFoldDB" id="A0A2T9Z001"/>
<feature type="transmembrane region" description="Helical" evidence="8">
    <location>
        <begin position="452"/>
        <end position="477"/>
    </location>
</feature>
<comment type="similarity">
    <text evidence="2 7">Belongs to the sodium:solute symporter (SSF) (TC 2.A.21) family.</text>
</comment>
<evidence type="ECO:0000256" key="2">
    <source>
        <dbReference type="ARBA" id="ARBA00006434"/>
    </source>
</evidence>
<dbReference type="GO" id="GO:0005886">
    <property type="term" value="C:plasma membrane"/>
    <property type="evidence" value="ECO:0007669"/>
    <property type="project" value="TreeGrafter"/>
</dbReference>
<feature type="transmembrane region" description="Helical" evidence="8">
    <location>
        <begin position="160"/>
        <end position="180"/>
    </location>
</feature>
<evidence type="ECO:0000256" key="3">
    <source>
        <dbReference type="ARBA" id="ARBA00022448"/>
    </source>
</evidence>
<accession>A0A2T9Z001</accession>
<evidence type="ECO:0000256" key="4">
    <source>
        <dbReference type="ARBA" id="ARBA00022692"/>
    </source>
</evidence>
<feature type="transmembrane region" description="Helical" evidence="8">
    <location>
        <begin position="266"/>
        <end position="294"/>
    </location>
</feature>
<dbReference type="InterPro" id="IPR001734">
    <property type="entry name" value="Na/solute_symporter"/>
</dbReference>
<dbReference type="PANTHER" id="PTHR48086:SF10">
    <property type="entry name" value="AGR155CP"/>
    <property type="match status" value="1"/>
</dbReference>
<dbReference type="Gene3D" id="1.20.1730.10">
    <property type="entry name" value="Sodium/glucose cotransporter"/>
    <property type="match status" value="1"/>
</dbReference>
<dbReference type="Pfam" id="PF00474">
    <property type="entry name" value="SSF"/>
    <property type="match status" value="1"/>
</dbReference>
<feature type="transmembrane region" description="Helical" evidence="8">
    <location>
        <begin position="410"/>
        <end position="432"/>
    </location>
</feature>
<evidence type="ECO:0000256" key="6">
    <source>
        <dbReference type="ARBA" id="ARBA00023136"/>
    </source>
</evidence>
<evidence type="ECO:0000256" key="5">
    <source>
        <dbReference type="ARBA" id="ARBA00022989"/>
    </source>
</evidence>
<dbReference type="InterPro" id="IPR050277">
    <property type="entry name" value="Sodium:Solute_Symporter"/>
</dbReference>
<proteinExistence type="inferred from homology"/>
<organism evidence="9 10">
    <name type="scientific">Smittium simulii</name>
    <dbReference type="NCBI Taxonomy" id="133385"/>
    <lineage>
        <taxon>Eukaryota</taxon>
        <taxon>Fungi</taxon>
        <taxon>Fungi incertae sedis</taxon>
        <taxon>Zoopagomycota</taxon>
        <taxon>Kickxellomycotina</taxon>
        <taxon>Harpellomycetes</taxon>
        <taxon>Harpellales</taxon>
        <taxon>Legeriomycetaceae</taxon>
        <taxon>Smittium</taxon>
    </lineage>
</organism>
<dbReference type="InterPro" id="IPR038377">
    <property type="entry name" value="Na/Glc_symporter_sf"/>
</dbReference>
<feature type="transmembrane region" description="Helical" evidence="8">
    <location>
        <begin position="187"/>
        <end position="206"/>
    </location>
</feature>
<dbReference type="Proteomes" id="UP000245383">
    <property type="component" value="Unassembled WGS sequence"/>
</dbReference>
<evidence type="ECO:0000256" key="7">
    <source>
        <dbReference type="RuleBase" id="RU362091"/>
    </source>
</evidence>
<gene>
    <name evidence="9" type="ORF">BB561_000171</name>
</gene>
<protein>
    <submittedName>
        <fullName evidence="9">Uncharacterized protein</fullName>
    </submittedName>
</protein>
<dbReference type="OrthoDB" id="6132759at2759"/>
<reference evidence="9 10" key="1">
    <citation type="journal article" date="2018" name="MBio">
        <title>Comparative Genomics Reveals the Core Gene Toolbox for the Fungus-Insect Symbiosis.</title>
        <authorList>
            <person name="Wang Y."/>
            <person name="Stata M."/>
            <person name="Wang W."/>
            <person name="Stajich J.E."/>
            <person name="White M.M."/>
            <person name="Moncalvo J.M."/>
        </authorList>
    </citation>
    <scope>NUCLEOTIDE SEQUENCE [LARGE SCALE GENOMIC DNA]</scope>
    <source>
        <strain evidence="9 10">SWE-8-4</strain>
    </source>
</reference>
<keyword evidence="5 8" id="KW-1133">Transmembrane helix</keyword>
<feature type="transmembrane region" description="Helical" evidence="8">
    <location>
        <begin position="120"/>
        <end position="140"/>
    </location>
</feature>
<evidence type="ECO:0000256" key="8">
    <source>
        <dbReference type="SAM" id="Phobius"/>
    </source>
</evidence>
<sequence length="502" mass="54958">MLSSMLPKGVTYVLIYTTLLFFLVIGLYAGKKSRNDLNLFIKSIYTQGLLSLSLNFVAASSGASLFVSLPQIGTIAGVFGVLVFSFACAIPIIVFGFIGPIFRKHNSYNWSMSSFITERFGLYLNIMYCLICIFFMLLYMVGEVATLYSSLELLTNINPLPPTIVLCAVTTIYSAFGGVLASLFTDAVQIAFLLFLITTALIAIGINVKIPDGAIEKVGLLTPNKLGYQLIYILPVALITSTMFHQGFWQRAFASKNTNVLRKSSYIGACLVFIVFATVGMMGPIAAWSGIWVSEIHGSDAYPLFLILATMPKWIIALILIIITSLSCAAMDTLICSITGNIYDLFNQKINFISIRIVILVLIIPVVVLATKSPDILKLYLLADLLAAATVIPMLFGLLAPFNKLTQIDVIIGGVSGLLSIGVFGSIYLGNLRDGWNLLLLPDGLYSTDERVLGVFLVSPISSVLFTFISFGVRSLYYRFKGKKMPEYAKIHISDPIQNVKI</sequence>
<evidence type="ECO:0000313" key="10">
    <source>
        <dbReference type="Proteomes" id="UP000245383"/>
    </source>
</evidence>
<feature type="transmembrane region" description="Helical" evidence="8">
    <location>
        <begin position="49"/>
        <end position="69"/>
    </location>
</feature>
<keyword evidence="10" id="KW-1185">Reference proteome</keyword>
<dbReference type="GO" id="GO:0015606">
    <property type="term" value="F:spermidine transmembrane transporter activity"/>
    <property type="evidence" value="ECO:0007669"/>
    <property type="project" value="TreeGrafter"/>
</dbReference>
<feature type="transmembrane region" description="Helical" evidence="8">
    <location>
        <begin position="12"/>
        <end position="29"/>
    </location>
</feature>
<evidence type="ECO:0000313" key="9">
    <source>
        <dbReference type="EMBL" id="PVU97921.1"/>
    </source>
</evidence>
<feature type="transmembrane region" description="Helical" evidence="8">
    <location>
        <begin position="377"/>
        <end position="398"/>
    </location>
</feature>
<evidence type="ECO:0000256" key="1">
    <source>
        <dbReference type="ARBA" id="ARBA00004141"/>
    </source>
</evidence>
<name>A0A2T9Z001_9FUNG</name>
<dbReference type="STRING" id="133385.A0A2T9Z001"/>
<comment type="caution">
    <text evidence="9">The sequence shown here is derived from an EMBL/GenBank/DDBJ whole genome shotgun (WGS) entry which is preliminary data.</text>
</comment>
<dbReference type="PANTHER" id="PTHR48086">
    <property type="entry name" value="SODIUM/PROLINE SYMPORTER-RELATED"/>
    <property type="match status" value="1"/>
</dbReference>
<comment type="subcellular location">
    <subcellularLocation>
        <location evidence="1">Membrane</location>
        <topology evidence="1">Multi-pass membrane protein</topology>
    </subcellularLocation>
</comment>
<keyword evidence="3" id="KW-0813">Transport</keyword>
<feature type="transmembrane region" description="Helical" evidence="8">
    <location>
        <begin position="350"/>
        <end position="371"/>
    </location>
</feature>
<dbReference type="PROSITE" id="PS50283">
    <property type="entry name" value="NA_SOLUT_SYMP_3"/>
    <property type="match status" value="1"/>
</dbReference>